<comment type="caution">
    <text evidence="2">The sequence shown here is derived from an EMBL/GenBank/DDBJ whole genome shotgun (WGS) entry which is preliminary data.</text>
</comment>
<reference evidence="2" key="1">
    <citation type="submission" date="2023-03" db="EMBL/GenBank/DDBJ databases">
        <title>Massive genome expansion in bonnet fungi (Mycena s.s.) driven by repeated elements and novel gene families across ecological guilds.</title>
        <authorList>
            <consortium name="Lawrence Berkeley National Laboratory"/>
            <person name="Harder C.B."/>
            <person name="Miyauchi S."/>
            <person name="Viragh M."/>
            <person name="Kuo A."/>
            <person name="Thoen E."/>
            <person name="Andreopoulos B."/>
            <person name="Lu D."/>
            <person name="Skrede I."/>
            <person name="Drula E."/>
            <person name="Henrissat B."/>
            <person name="Morin E."/>
            <person name="Kohler A."/>
            <person name="Barry K."/>
            <person name="LaButti K."/>
            <person name="Morin E."/>
            <person name="Salamov A."/>
            <person name="Lipzen A."/>
            <person name="Mereny Z."/>
            <person name="Hegedus B."/>
            <person name="Baldrian P."/>
            <person name="Stursova M."/>
            <person name="Weitz H."/>
            <person name="Taylor A."/>
            <person name="Grigoriev I.V."/>
            <person name="Nagy L.G."/>
            <person name="Martin F."/>
            <person name="Kauserud H."/>
        </authorList>
    </citation>
    <scope>NUCLEOTIDE SEQUENCE</scope>
    <source>
        <strain evidence="2">CBHHK188m</strain>
    </source>
</reference>
<evidence type="ECO:0000313" key="3">
    <source>
        <dbReference type="Proteomes" id="UP001215280"/>
    </source>
</evidence>
<feature type="compositionally biased region" description="Polar residues" evidence="1">
    <location>
        <begin position="184"/>
        <end position="193"/>
    </location>
</feature>
<proteinExistence type="predicted"/>
<feature type="region of interest" description="Disordered" evidence="1">
    <location>
        <begin position="155"/>
        <end position="201"/>
    </location>
</feature>
<dbReference type="AlphaFoldDB" id="A0AAD7KHY4"/>
<evidence type="ECO:0000313" key="2">
    <source>
        <dbReference type="EMBL" id="KAJ7785060.1"/>
    </source>
</evidence>
<organism evidence="2 3">
    <name type="scientific">Mycena maculata</name>
    <dbReference type="NCBI Taxonomy" id="230809"/>
    <lineage>
        <taxon>Eukaryota</taxon>
        <taxon>Fungi</taxon>
        <taxon>Dikarya</taxon>
        <taxon>Basidiomycota</taxon>
        <taxon>Agaricomycotina</taxon>
        <taxon>Agaricomycetes</taxon>
        <taxon>Agaricomycetidae</taxon>
        <taxon>Agaricales</taxon>
        <taxon>Marasmiineae</taxon>
        <taxon>Mycenaceae</taxon>
        <taxon>Mycena</taxon>
    </lineage>
</organism>
<name>A0AAD7KHY4_9AGAR</name>
<evidence type="ECO:0000256" key="1">
    <source>
        <dbReference type="SAM" id="MobiDB-lite"/>
    </source>
</evidence>
<sequence>MTVPAAGRASKHTPADQGFLDGLTTRQLMDFRDYIFSPLYISSNAGKFLDHEWIDIPILKESELQYLARTLGPDRSTTRPSPSDPIRIKIEAPSAFPSAVKTEPWAARLPPAPGDIRLRTLNEGGVEVFELLSDSEPEPSDHNSDLEVLTALQPTSRSSSAIPDHSDAHADEQFDPTPSKEPSALSNAVSISNEQDHDGDFKKCYDPPKLTESHTLWQDDLTSFWRVGKYRLTQKVTVDCVEYLSIPASIYPIPREPTAFVVDLSDEKYNLEDPTTHELYTIDHIIRNADNDSWDSGSGGHKSKAYVRFAPGEKAIECRCARSTCKGAHACERIDPELRHAVRFELDPASRDRVIAASVDTRRNEATTPEQHVALFMKIIRDGKCLAINSKGDKCEGAPIMLAKPKGTTRDHQYFIGCSGRTPKFQKHHRVLSIPDYVRENLLVKALAGQQLMDDPEKDTNLCSGDKHAKWPSLKFTNFCVLVPLTKVEPGFINILPIESHREVRSVG</sequence>
<gene>
    <name evidence="2" type="ORF">DFH07DRAFT_1054504</name>
</gene>
<dbReference type="Proteomes" id="UP001215280">
    <property type="component" value="Unassembled WGS sequence"/>
</dbReference>
<keyword evidence="3" id="KW-1185">Reference proteome</keyword>
<accession>A0AAD7KHY4</accession>
<protein>
    <submittedName>
        <fullName evidence="2">Uncharacterized protein</fullName>
    </submittedName>
</protein>
<dbReference type="EMBL" id="JARJLG010000001">
    <property type="protein sequence ID" value="KAJ7785060.1"/>
    <property type="molecule type" value="Genomic_DNA"/>
</dbReference>